<dbReference type="InterPro" id="IPR012131">
    <property type="entry name" value="Hstdl_DH"/>
</dbReference>
<evidence type="ECO:0008006" key="3">
    <source>
        <dbReference type="Google" id="ProtNLM"/>
    </source>
</evidence>
<evidence type="ECO:0000313" key="2">
    <source>
        <dbReference type="EMBL" id="KKL51765.1"/>
    </source>
</evidence>
<organism evidence="2">
    <name type="scientific">marine sediment metagenome</name>
    <dbReference type="NCBI Taxonomy" id="412755"/>
    <lineage>
        <taxon>unclassified sequences</taxon>
        <taxon>metagenomes</taxon>
        <taxon>ecological metagenomes</taxon>
    </lineage>
</organism>
<sequence>MPQMLSTADADFESRFAKLLTMKREDSPDVDAAVAGIIADVRARGDAAVIELTEKYDRLRLTPETLAFSSDEIDAECAKVDDADRAALFVFNEIAHGLGTVVCLMIGIVAPIV</sequence>
<dbReference type="Gene3D" id="3.40.50.1980">
    <property type="entry name" value="Nitrogenase molybdenum iron protein domain"/>
    <property type="match status" value="1"/>
</dbReference>
<dbReference type="EMBL" id="LAZR01032135">
    <property type="protein sequence ID" value="KKL51765.1"/>
    <property type="molecule type" value="Genomic_DNA"/>
</dbReference>
<protein>
    <recommendedName>
        <fullName evidence="3">Histidinol dehydrogenase</fullName>
    </recommendedName>
</protein>
<accession>A0A0F9F3H0</accession>
<dbReference type="Pfam" id="PF00815">
    <property type="entry name" value="Histidinol_dh"/>
    <property type="match status" value="1"/>
</dbReference>
<evidence type="ECO:0000256" key="1">
    <source>
        <dbReference type="ARBA" id="ARBA00023002"/>
    </source>
</evidence>
<dbReference type="AlphaFoldDB" id="A0A0F9F3H0"/>
<comment type="caution">
    <text evidence="2">The sequence shown here is derived from an EMBL/GenBank/DDBJ whole genome shotgun (WGS) entry which is preliminary data.</text>
</comment>
<proteinExistence type="predicted"/>
<dbReference type="GO" id="GO:0051287">
    <property type="term" value="F:NAD binding"/>
    <property type="evidence" value="ECO:0007669"/>
    <property type="project" value="InterPro"/>
</dbReference>
<dbReference type="GO" id="GO:0046872">
    <property type="term" value="F:metal ion binding"/>
    <property type="evidence" value="ECO:0007669"/>
    <property type="project" value="InterPro"/>
</dbReference>
<dbReference type="GO" id="GO:0016616">
    <property type="term" value="F:oxidoreductase activity, acting on the CH-OH group of donors, NAD or NADP as acceptor"/>
    <property type="evidence" value="ECO:0007669"/>
    <property type="project" value="InterPro"/>
</dbReference>
<reference evidence="2" key="1">
    <citation type="journal article" date="2015" name="Nature">
        <title>Complex archaea that bridge the gap between prokaryotes and eukaryotes.</title>
        <authorList>
            <person name="Spang A."/>
            <person name="Saw J.H."/>
            <person name="Jorgensen S.L."/>
            <person name="Zaremba-Niedzwiedzka K."/>
            <person name="Martijn J."/>
            <person name="Lind A.E."/>
            <person name="van Eijk R."/>
            <person name="Schleper C."/>
            <person name="Guy L."/>
            <person name="Ettema T.J."/>
        </authorList>
    </citation>
    <scope>NUCLEOTIDE SEQUENCE</scope>
</reference>
<name>A0A0F9F3H0_9ZZZZ</name>
<keyword evidence="1" id="KW-0560">Oxidoreductase</keyword>
<gene>
    <name evidence="2" type="ORF">LCGC14_2292240</name>
</gene>